<evidence type="ECO:0000256" key="6">
    <source>
        <dbReference type="ARBA" id="ARBA00022989"/>
    </source>
</evidence>
<dbReference type="InterPro" id="IPR003439">
    <property type="entry name" value="ABC_transporter-like_ATP-bd"/>
</dbReference>
<dbReference type="PROSITE" id="PS50893">
    <property type="entry name" value="ABC_TRANSPORTER_2"/>
    <property type="match status" value="1"/>
</dbReference>
<dbReference type="GO" id="GO:0005524">
    <property type="term" value="F:ATP binding"/>
    <property type="evidence" value="ECO:0007669"/>
    <property type="project" value="UniProtKB-KW"/>
</dbReference>
<dbReference type="PANTHER" id="PTHR24221">
    <property type="entry name" value="ATP-BINDING CASSETTE SUB-FAMILY B"/>
    <property type="match status" value="1"/>
</dbReference>
<name>Q02AD1_SOLUE</name>
<dbReference type="eggNOG" id="COG1132">
    <property type="taxonomic scope" value="Bacteria"/>
</dbReference>
<evidence type="ECO:0000256" key="8">
    <source>
        <dbReference type="SAM" id="MobiDB-lite"/>
    </source>
</evidence>
<organism evidence="12">
    <name type="scientific">Solibacter usitatus (strain Ellin6076)</name>
    <dbReference type="NCBI Taxonomy" id="234267"/>
    <lineage>
        <taxon>Bacteria</taxon>
        <taxon>Pseudomonadati</taxon>
        <taxon>Acidobacteriota</taxon>
        <taxon>Terriglobia</taxon>
        <taxon>Bryobacterales</taxon>
        <taxon>Solibacteraceae</taxon>
        <taxon>Candidatus Solibacter</taxon>
    </lineage>
</organism>
<dbReference type="Pfam" id="PF00005">
    <property type="entry name" value="ABC_tran"/>
    <property type="match status" value="1"/>
</dbReference>
<dbReference type="KEGG" id="sus:Acid_0993"/>
<feature type="transmembrane region" description="Helical" evidence="9">
    <location>
        <begin position="69"/>
        <end position="90"/>
    </location>
</feature>
<evidence type="ECO:0000256" key="3">
    <source>
        <dbReference type="ARBA" id="ARBA00022692"/>
    </source>
</evidence>
<feature type="transmembrane region" description="Helical" evidence="9">
    <location>
        <begin position="250"/>
        <end position="274"/>
    </location>
</feature>
<protein>
    <submittedName>
        <fullName evidence="12">ABC transporter related</fullName>
    </submittedName>
</protein>
<feature type="region of interest" description="Disordered" evidence="8">
    <location>
        <begin position="599"/>
        <end position="629"/>
    </location>
</feature>
<feature type="transmembrane region" description="Helical" evidence="9">
    <location>
        <begin position="172"/>
        <end position="191"/>
    </location>
</feature>
<evidence type="ECO:0000256" key="7">
    <source>
        <dbReference type="ARBA" id="ARBA00023136"/>
    </source>
</evidence>
<dbReference type="STRING" id="234267.Acid_0993"/>
<dbReference type="SUPFAM" id="SSF52540">
    <property type="entry name" value="P-loop containing nucleoside triphosphate hydrolases"/>
    <property type="match status" value="1"/>
</dbReference>
<proteinExistence type="predicted"/>
<accession>Q02AD1</accession>
<sequence>MSPAKPRVKPAQHLRSALPLLKELVRPRRGMLALGFVLMVINRLCSLVMPGSIRWLVDRVVGKHEIWLLNPLIGGVFAATLIQGVTSFSLTQLLSKEGQRLIAELRRKVQEHVGRLPVGYYDATKSGALVSRIMNDVEGVRNLIGTGLVDFVGGLLTAVLSLVILLSISARLTGIALFFILVCGLGLSKAFGNIRPVFRERGKINAEVTGRLTESLAGVRVIKGYHAEAGEAKVFAGGVQRLLENVMKSLTTISLMSLTATVLMGVVGGTVMWVGARQILATPPTLTLGGLFSFTMYLAFLVAPVFQVIGIGTQLTEALAGLDRTQEVLHERPEDQDPQRVNAIGVIQGYVEFQNVSFEYDAGKEVLHEVSFASEPGTVTALVGPSGSGKSTVISLIAAFHQPTEGKVLVDRADLSTVRLDSYRSQLGVVLQDTFLFDGSIRENVGFARPGATTEEILAACRIARVDEFAERFEKQYDTIVGERGVKLSGGQRQRVSIARAILADPRILILDEATSSLDSESEAAIQEGLGYLMKGRTTFVIAHRLSTIRRAEQILVVEAGRIVERGTHESLYAARGRYYDLYTRQHGIDSNLFLAPGEGDAVPESPDAPRLRGASAPTAASLLGGGTV</sequence>
<dbReference type="AlphaFoldDB" id="Q02AD1"/>
<evidence type="ECO:0000256" key="5">
    <source>
        <dbReference type="ARBA" id="ARBA00022840"/>
    </source>
</evidence>
<dbReference type="InterPro" id="IPR011527">
    <property type="entry name" value="ABC1_TM_dom"/>
</dbReference>
<dbReference type="InterPro" id="IPR017871">
    <property type="entry name" value="ABC_transporter-like_CS"/>
</dbReference>
<dbReference type="GO" id="GO:0034040">
    <property type="term" value="F:ATPase-coupled lipid transmembrane transporter activity"/>
    <property type="evidence" value="ECO:0007669"/>
    <property type="project" value="TreeGrafter"/>
</dbReference>
<keyword evidence="2" id="KW-0813">Transport</keyword>
<dbReference type="PANTHER" id="PTHR24221:SF654">
    <property type="entry name" value="ATP-BINDING CASSETTE SUB-FAMILY B MEMBER 6"/>
    <property type="match status" value="1"/>
</dbReference>
<dbReference type="CDD" id="cd07346">
    <property type="entry name" value="ABC_6TM_exporters"/>
    <property type="match status" value="1"/>
</dbReference>
<feature type="transmembrane region" description="Helical" evidence="9">
    <location>
        <begin position="286"/>
        <end position="306"/>
    </location>
</feature>
<feature type="transmembrane region" description="Helical" evidence="9">
    <location>
        <begin position="31"/>
        <end position="49"/>
    </location>
</feature>
<dbReference type="SMART" id="SM00382">
    <property type="entry name" value="AAA"/>
    <property type="match status" value="1"/>
</dbReference>
<dbReference type="InterPro" id="IPR036640">
    <property type="entry name" value="ABC1_TM_sf"/>
</dbReference>
<keyword evidence="5" id="KW-0067">ATP-binding</keyword>
<evidence type="ECO:0000256" key="4">
    <source>
        <dbReference type="ARBA" id="ARBA00022741"/>
    </source>
</evidence>
<evidence type="ECO:0000256" key="9">
    <source>
        <dbReference type="SAM" id="Phobius"/>
    </source>
</evidence>
<dbReference type="HOGENOM" id="CLU_000604_84_3_0"/>
<dbReference type="InterPro" id="IPR027417">
    <property type="entry name" value="P-loop_NTPase"/>
</dbReference>
<dbReference type="GO" id="GO:0005886">
    <property type="term" value="C:plasma membrane"/>
    <property type="evidence" value="ECO:0007669"/>
    <property type="project" value="UniProtKB-SubCell"/>
</dbReference>
<keyword evidence="3 9" id="KW-0812">Transmembrane</keyword>
<dbReference type="Pfam" id="PF00664">
    <property type="entry name" value="ABC_membrane"/>
    <property type="match status" value="1"/>
</dbReference>
<reference evidence="12" key="1">
    <citation type="submission" date="2006-10" db="EMBL/GenBank/DDBJ databases">
        <title>Complete sequence of Solibacter usitatus Ellin6076.</title>
        <authorList>
            <consortium name="US DOE Joint Genome Institute"/>
            <person name="Copeland A."/>
            <person name="Lucas S."/>
            <person name="Lapidus A."/>
            <person name="Barry K."/>
            <person name="Detter J.C."/>
            <person name="Glavina del Rio T."/>
            <person name="Hammon N."/>
            <person name="Israni S."/>
            <person name="Dalin E."/>
            <person name="Tice H."/>
            <person name="Pitluck S."/>
            <person name="Thompson L.S."/>
            <person name="Brettin T."/>
            <person name="Bruce D."/>
            <person name="Han C."/>
            <person name="Tapia R."/>
            <person name="Gilna P."/>
            <person name="Schmutz J."/>
            <person name="Larimer F."/>
            <person name="Land M."/>
            <person name="Hauser L."/>
            <person name="Kyrpides N."/>
            <person name="Mikhailova N."/>
            <person name="Janssen P.H."/>
            <person name="Kuske C.R."/>
            <person name="Richardson P."/>
        </authorList>
    </citation>
    <scope>NUCLEOTIDE SEQUENCE</scope>
    <source>
        <strain evidence="12">Ellin6076</strain>
    </source>
</reference>
<comment type="subcellular location">
    <subcellularLocation>
        <location evidence="1">Cell membrane</location>
        <topology evidence="1">Multi-pass membrane protein</topology>
    </subcellularLocation>
</comment>
<dbReference type="PROSITE" id="PS00211">
    <property type="entry name" value="ABC_TRANSPORTER_1"/>
    <property type="match status" value="1"/>
</dbReference>
<feature type="transmembrane region" description="Helical" evidence="9">
    <location>
        <begin position="142"/>
        <end position="166"/>
    </location>
</feature>
<keyword evidence="6 9" id="KW-1133">Transmembrane helix</keyword>
<feature type="domain" description="ABC transporter" evidence="10">
    <location>
        <begin position="351"/>
        <end position="585"/>
    </location>
</feature>
<keyword evidence="7 9" id="KW-0472">Membrane</keyword>
<evidence type="ECO:0000256" key="1">
    <source>
        <dbReference type="ARBA" id="ARBA00004651"/>
    </source>
</evidence>
<gene>
    <name evidence="12" type="ordered locus">Acid_0993</name>
</gene>
<dbReference type="InterPro" id="IPR003593">
    <property type="entry name" value="AAA+_ATPase"/>
</dbReference>
<dbReference type="SUPFAM" id="SSF90123">
    <property type="entry name" value="ABC transporter transmembrane region"/>
    <property type="match status" value="1"/>
</dbReference>
<dbReference type="GO" id="GO:0016887">
    <property type="term" value="F:ATP hydrolysis activity"/>
    <property type="evidence" value="ECO:0007669"/>
    <property type="project" value="InterPro"/>
</dbReference>
<evidence type="ECO:0000256" key="2">
    <source>
        <dbReference type="ARBA" id="ARBA00022448"/>
    </source>
</evidence>
<dbReference type="PROSITE" id="PS50929">
    <property type="entry name" value="ABC_TM1F"/>
    <property type="match status" value="1"/>
</dbReference>
<evidence type="ECO:0000313" key="12">
    <source>
        <dbReference type="EMBL" id="ABJ81991.1"/>
    </source>
</evidence>
<dbReference type="Gene3D" id="1.20.1560.10">
    <property type="entry name" value="ABC transporter type 1, transmembrane domain"/>
    <property type="match status" value="1"/>
</dbReference>
<dbReference type="InterPro" id="IPR039421">
    <property type="entry name" value="Type_1_exporter"/>
</dbReference>
<dbReference type="GO" id="GO:0140359">
    <property type="term" value="F:ABC-type transporter activity"/>
    <property type="evidence" value="ECO:0007669"/>
    <property type="project" value="InterPro"/>
</dbReference>
<evidence type="ECO:0000259" key="11">
    <source>
        <dbReference type="PROSITE" id="PS50929"/>
    </source>
</evidence>
<dbReference type="EMBL" id="CP000473">
    <property type="protein sequence ID" value="ABJ81991.1"/>
    <property type="molecule type" value="Genomic_DNA"/>
</dbReference>
<keyword evidence="4" id="KW-0547">Nucleotide-binding</keyword>
<feature type="domain" description="ABC transmembrane type-1" evidence="11">
    <location>
        <begin position="33"/>
        <end position="317"/>
    </location>
</feature>
<dbReference type="FunFam" id="3.40.50.300:FF:000287">
    <property type="entry name" value="Multidrug ABC transporter ATP-binding protein"/>
    <property type="match status" value="1"/>
</dbReference>
<evidence type="ECO:0000259" key="10">
    <source>
        <dbReference type="PROSITE" id="PS50893"/>
    </source>
</evidence>
<dbReference type="InParanoid" id="Q02AD1"/>
<dbReference type="Gene3D" id="3.40.50.300">
    <property type="entry name" value="P-loop containing nucleotide triphosphate hydrolases"/>
    <property type="match status" value="1"/>
</dbReference>